<dbReference type="PROSITE" id="PS00198">
    <property type="entry name" value="4FE4S_FER_1"/>
    <property type="match status" value="1"/>
</dbReference>
<reference evidence="8" key="2">
    <citation type="submission" date="2015-08" db="EMBL/GenBank/DDBJ databases">
        <title>Draft Genome Sequence of a Heterotrophic Facultative Anaerobic Bacterium Ardenticatena maritima Strain 110S.</title>
        <authorList>
            <person name="Kawaichi S."/>
            <person name="Yoshida T."/>
            <person name="Sako Y."/>
            <person name="Nakamura R."/>
        </authorList>
    </citation>
    <scope>NUCLEOTIDE SEQUENCE [LARGE SCALE GENOMIC DNA]</scope>
    <source>
        <strain evidence="8">110S</strain>
    </source>
</reference>
<accession>A0A0M8K8Q5</accession>
<dbReference type="STRING" id="872965.SE16_14135"/>
<dbReference type="PANTHER" id="PTHR43177:SF3">
    <property type="entry name" value="PROTEIN NRFC HOMOLOG"/>
    <property type="match status" value="1"/>
</dbReference>
<evidence type="ECO:0000256" key="3">
    <source>
        <dbReference type="ARBA" id="ARBA00023004"/>
    </source>
</evidence>
<evidence type="ECO:0000256" key="5">
    <source>
        <dbReference type="SAM" id="Phobius"/>
    </source>
</evidence>
<sequence length="410" mass="47642">MSAQQHNHLRELAEQCAQMEGAHEHRSAEQIGVRDLVQRMFSKYEVQDVPLEHIPQEEGRSYTWSELKRMFNLGDEAEAAAGLHLPPEEPPTQSRLEQLLSRQVDRRTAVKLLAMGMVLGFGFLQTACSPLLPFGQRDETKREIANLKLEEYFKRNYRLMTEEEKRQTIERLERLAELETGKRPTISTQGPRKNVLYGYAFNISKCRGYLECVKACVLENNQDRSTDMRYIRIHEIPGGEFSMERANDSFYHDVPAEGHFYIGTQCFHCDNPPCVEVCPVQATWKEEDGIVVVDYDWCIGCRYCQAACPYDGRRFNWKTPHVPVDEINLNQHYLGNRLRKKGVMEKCTFCIQRTRQGRLPACVEACPTGARVFGNLLDPNSEIRWILENKKVFRLKEDLGTEPKFWYYMD</sequence>
<proteinExistence type="predicted"/>
<evidence type="ECO:0000259" key="6">
    <source>
        <dbReference type="PROSITE" id="PS51379"/>
    </source>
</evidence>
<feature type="transmembrane region" description="Helical" evidence="5">
    <location>
        <begin position="112"/>
        <end position="132"/>
    </location>
</feature>
<dbReference type="GO" id="GO:0046872">
    <property type="term" value="F:metal ion binding"/>
    <property type="evidence" value="ECO:0007669"/>
    <property type="project" value="UniProtKB-KW"/>
</dbReference>
<dbReference type="PANTHER" id="PTHR43177">
    <property type="entry name" value="PROTEIN NRFC"/>
    <property type="match status" value="1"/>
</dbReference>
<dbReference type="InterPro" id="IPR017900">
    <property type="entry name" value="4Fe4S_Fe_S_CS"/>
</dbReference>
<gene>
    <name evidence="7" type="ORF">ARMA_2536</name>
</gene>
<dbReference type="InParanoid" id="A0A0M8K8Q5"/>
<dbReference type="InterPro" id="IPR050954">
    <property type="entry name" value="ET_IronSulfur_Cluster-Binding"/>
</dbReference>
<keyword evidence="5" id="KW-0812">Transmembrane</keyword>
<keyword evidence="5" id="KW-0472">Membrane</keyword>
<feature type="domain" description="4Fe-4S ferredoxin-type" evidence="6">
    <location>
        <begin position="289"/>
        <end position="318"/>
    </location>
</feature>
<dbReference type="Gene3D" id="3.30.70.20">
    <property type="match status" value="2"/>
</dbReference>
<evidence type="ECO:0000256" key="2">
    <source>
        <dbReference type="ARBA" id="ARBA00022723"/>
    </source>
</evidence>
<dbReference type="Proteomes" id="UP000037784">
    <property type="component" value="Unassembled WGS sequence"/>
</dbReference>
<evidence type="ECO:0000256" key="1">
    <source>
        <dbReference type="ARBA" id="ARBA00022485"/>
    </source>
</evidence>
<dbReference type="InterPro" id="IPR017896">
    <property type="entry name" value="4Fe4S_Fe-S-bd"/>
</dbReference>
<dbReference type="AlphaFoldDB" id="A0A0M8K8Q5"/>
<reference evidence="7 8" key="1">
    <citation type="journal article" date="2015" name="Genome Announc.">
        <title>Draft Genome Sequence of a Heterotrophic Facultative Anaerobic Thermophilic Bacterium, Ardenticatena maritima Strain 110ST.</title>
        <authorList>
            <person name="Kawaichi S."/>
            <person name="Yoshida T."/>
            <person name="Sako Y."/>
            <person name="Nakamura R."/>
        </authorList>
    </citation>
    <scope>NUCLEOTIDE SEQUENCE [LARGE SCALE GENOMIC DNA]</scope>
    <source>
        <strain evidence="7 8">110S</strain>
    </source>
</reference>
<keyword evidence="4" id="KW-0411">Iron-sulfur</keyword>
<dbReference type="EMBL" id="BBZA01000225">
    <property type="protein sequence ID" value="GAP64113.1"/>
    <property type="molecule type" value="Genomic_DNA"/>
</dbReference>
<keyword evidence="8" id="KW-1185">Reference proteome</keyword>
<evidence type="ECO:0000256" key="4">
    <source>
        <dbReference type="ARBA" id="ARBA00023014"/>
    </source>
</evidence>
<dbReference type="RefSeq" id="WP_200907419.1">
    <property type="nucleotide sequence ID" value="NZ_BBZA01000225.1"/>
</dbReference>
<protein>
    <submittedName>
        <fullName evidence="7">Prokaryotic molybdopterin-containing oxidoreductase family</fullName>
    </submittedName>
</protein>
<keyword evidence="1" id="KW-0004">4Fe-4S</keyword>
<organism evidence="7 8">
    <name type="scientific">Ardenticatena maritima</name>
    <dbReference type="NCBI Taxonomy" id="872965"/>
    <lineage>
        <taxon>Bacteria</taxon>
        <taxon>Bacillati</taxon>
        <taxon>Chloroflexota</taxon>
        <taxon>Ardenticatenia</taxon>
        <taxon>Ardenticatenales</taxon>
        <taxon>Ardenticatenaceae</taxon>
        <taxon>Ardenticatena</taxon>
    </lineage>
</organism>
<keyword evidence="3" id="KW-0408">Iron</keyword>
<comment type="caution">
    <text evidence="7">The sequence shown here is derived from an EMBL/GenBank/DDBJ whole genome shotgun (WGS) entry which is preliminary data.</text>
</comment>
<keyword evidence="2" id="KW-0479">Metal-binding</keyword>
<evidence type="ECO:0000313" key="7">
    <source>
        <dbReference type="EMBL" id="GAP64113.1"/>
    </source>
</evidence>
<name>A0A0M8K8Q5_9CHLR</name>
<evidence type="ECO:0000313" key="8">
    <source>
        <dbReference type="Proteomes" id="UP000037784"/>
    </source>
</evidence>
<dbReference type="CDD" id="cd10551">
    <property type="entry name" value="PsrB"/>
    <property type="match status" value="1"/>
</dbReference>
<keyword evidence="5" id="KW-1133">Transmembrane helix</keyword>
<dbReference type="PROSITE" id="PS51379">
    <property type="entry name" value="4FE4S_FER_2"/>
    <property type="match status" value="1"/>
</dbReference>
<dbReference type="SUPFAM" id="SSF54862">
    <property type="entry name" value="4Fe-4S ferredoxins"/>
    <property type="match status" value="1"/>
</dbReference>
<dbReference type="GO" id="GO:0051539">
    <property type="term" value="F:4 iron, 4 sulfur cluster binding"/>
    <property type="evidence" value="ECO:0007669"/>
    <property type="project" value="UniProtKB-KW"/>
</dbReference>
<dbReference type="Pfam" id="PF13247">
    <property type="entry name" value="Fer4_11"/>
    <property type="match status" value="2"/>
</dbReference>